<sequence>MKASRRTITSGSSGRFKGPGCCLAVLLAIKTRSAGIPNISRPSEANRSKIDLGSDRANGSTDACQCGLETKCMCLVAQCSGNASPGLLSDSPQTLFLTRSTNSPHVKS</sequence>
<reference evidence="1" key="1">
    <citation type="submission" date="2018-02" db="EMBL/GenBank/DDBJ databases">
        <title>The genomes of Aspergillus section Nigri reveals drivers in fungal speciation.</title>
        <authorList>
            <consortium name="DOE Joint Genome Institute"/>
            <person name="Vesth T.C."/>
            <person name="Nybo J."/>
            <person name="Theobald S."/>
            <person name="Brandl J."/>
            <person name="Frisvad J.C."/>
            <person name="Nielsen K.F."/>
            <person name="Lyhne E.K."/>
            <person name="Kogle M.E."/>
            <person name="Kuo A."/>
            <person name="Riley R."/>
            <person name="Clum A."/>
            <person name="Nolan M."/>
            <person name="Lipzen A."/>
            <person name="Salamov A."/>
            <person name="Henrissat B."/>
            <person name="Wiebenga A."/>
            <person name="De vries R.P."/>
            <person name="Grigoriev I.V."/>
            <person name="Mortensen U.H."/>
            <person name="Andersen M.R."/>
            <person name="Baker S.E."/>
        </authorList>
    </citation>
    <scope>NUCLEOTIDE SEQUENCE</scope>
    <source>
        <strain evidence="1">CBS 121060</strain>
    </source>
</reference>
<dbReference type="EMBL" id="KZ824999">
    <property type="protein sequence ID" value="RAH65198.1"/>
    <property type="molecule type" value="Genomic_DNA"/>
</dbReference>
<name>A0ACD1GV11_9EURO</name>
<proteinExistence type="predicted"/>
<accession>A0ACD1GV11</accession>
<evidence type="ECO:0000313" key="2">
    <source>
        <dbReference type="Proteomes" id="UP000249661"/>
    </source>
</evidence>
<dbReference type="Proteomes" id="UP000249661">
    <property type="component" value="Unassembled WGS sequence"/>
</dbReference>
<organism evidence="1 2">
    <name type="scientific">Aspergillus aculeatinus CBS 121060</name>
    <dbReference type="NCBI Taxonomy" id="1448322"/>
    <lineage>
        <taxon>Eukaryota</taxon>
        <taxon>Fungi</taxon>
        <taxon>Dikarya</taxon>
        <taxon>Ascomycota</taxon>
        <taxon>Pezizomycotina</taxon>
        <taxon>Eurotiomycetes</taxon>
        <taxon>Eurotiomycetidae</taxon>
        <taxon>Eurotiales</taxon>
        <taxon>Aspergillaceae</taxon>
        <taxon>Aspergillus</taxon>
        <taxon>Aspergillus subgen. Circumdati</taxon>
    </lineage>
</organism>
<evidence type="ECO:0000313" key="1">
    <source>
        <dbReference type="EMBL" id="RAH65198.1"/>
    </source>
</evidence>
<protein>
    <submittedName>
        <fullName evidence="1">Uncharacterized protein</fullName>
    </submittedName>
</protein>
<keyword evidence="2" id="KW-1185">Reference proteome</keyword>
<gene>
    <name evidence="1" type="ORF">BO66DRAFT_217009</name>
</gene>